<dbReference type="InterPro" id="IPR001190">
    <property type="entry name" value="SRCR"/>
</dbReference>
<reference evidence="4" key="1">
    <citation type="submission" date="2022-11" db="EMBL/GenBank/DDBJ databases">
        <title>Centuries of genome instability and evolution in soft-shell clam transmissible cancer (bioRxiv).</title>
        <authorList>
            <person name="Hart S.F.M."/>
            <person name="Yonemitsu M.A."/>
            <person name="Giersch R.M."/>
            <person name="Beal B.F."/>
            <person name="Arriagada G."/>
            <person name="Davis B.W."/>
            <person name="Ostrander E.A."/>
            <person name="Goff S.P."/>
            <person name="Metzger M.J."/>
        </authorList>
    </citation>
    <scope>NUCLEOTIDE SEQUENCE</scope>
    <source>
        <strain evidence="4">MELC-2E11</strain>
        <tissue evidence="4">Siphon/mantle</tissue>
    </source>
</reference>
<feature type="domain" description="SRCR" evidence="3">
    <location>
        <begin position="1"/>
        <end position="97"/>
    </location>
</feature>
<comment type="caution">
    <text evidence="2">Lacks conserved residue(s) required for the propagation of feature annotation.</text>
</comment>
<accession>A0ABY7GDM6</accession>
<evidence type="ECO:0000256" key="2">
    <source>
        <dbReference type="PROSITE-ProRule" id="PRU00196"/>
    </source>
</evidence>
<evidence type="ECO:0000313" key="4">
    <source>
        <dbReference type="EMBL" id="WAR31221.1"/>
    </source>
</evidence>
<dbReference type="PANTHER" id="PTHR48071">
    <property type="entry name" value="SRCR DOMAIN-CONTAINING PROTEIN"/>
    <property type="match status" value="1"/>
</dbReference>
<name>A0ABY7GDM6_MYAAR</name>
<evidence type="ECO:0000313" key="5">
    <source>
        <dbReference type="Proteomes" id="UP001164746"/>
    </source>
</evidence>
<dbReference type="PRINTS" id="PR00258">
    <property type="entry name" value="SPERACTRCPTR"/>
</dbReference>
<feature type="domain" description="SRCR" evidence="3">
    <location>
        <begin position="102"/>
        <end position="207"/>
    </location>
</feature>
<organism evidence="4 5">
    <name type="scientific">Mya arenaria</name>
    <name type="common">Soft-shell clam</name>
    <dbReference type="NCBI Taxonomy" id="6604"/>
    <lineage>
        <taxon>Eukaryota</taxon>
        <taxon>Metazoa</taxon>
        <taxon>Spiralia</taxon>
        <taxon>Lophotrochozoa</taxon>
        <taxon>Mollusca</taxon>
        <taxon>Bivalvia</taxon>
        <taxon>Autobranchia</taxon>
        <taxon>Heteroconchia</taxon>
        <taxon>Euheterodonta</taxon>
        <taxon>Imparidentia</taxon>
        <taxon>Neoheterodontei</taxon>
        <taxon>Myida</taxon>
        <taxon>Myoidea</taxon>
        <taxon>Myidae</taxon>
        <taxon>Mya</taxon>
    </lineage>
</organism>
<proteinExistence type="predicted"/>
<keyword evidence="5" id="KW-1185">Reference proteome</keyword>
<keyword evidence="1 2" id="KW-1015">Disulfide bond</keyword>
<feature type="disulfide bond" evidence="2">
    <location>
        <begin position="66"/>
        <end position="76"/>
    </location>
</feature>
<feature type="disulfide bond" evidence="2">
    <location>
        <begin position="176"/>
        <end position="186"/>
    </location>
</feature>
<dbReference type="InterPro" id="IPR036772">
    <property type="entry name" value="SRCR-like_dom_sf"/>
</dbReference>
<evidence type="ECO:0000259" key="3">
    <source>
        <dbReference type="PROSITE" id="PS50287"/>
    </source>
</evidence>
<evidence type="ECO:0000256" key="1">
    <source>
        <dbReference type="ARBA" id="ARBA00023157"/>
    </source>
</evidence>
<sequence>MVSGAQFVTTTSRIEMQMLSVQCWAMEKRANLIPTHPFRNGGVALGSAYFGSGSSSSPIILDDLGCGGSEHSIFDCNHREFGTHNCGHGEDAGVICTLNGKIRLSGNSSASYYKGRVEIFLNNRWGTVCDDSFDNEDAMVVCHMLGFKRSGAVAKSSAYFGEGSSSLPIQLDDVSCSGTEQSIVDCTHSAIGTHNCGHGEDASVICQLY</sequence>
<protein>
    <submittedName>
        <fullName evidence="4">NETR-like protein</fullName>
    </submittedName>
</protein>
<dbReference type="PANTHER" id="PTHR48071:SF18">
    <property type="entry name" value="DELETED IN MALIGNANT BRAIN TUMORS 1 PROTEIN-RELATED"/>
    <property type="match status" value="1"/>
</dbReference>
<dbReference type="EMBL" id="CP111028">
    <property type="protein sequence ID" value="WAR31221.1"/>
    <property type="molecule type" value="Genomic_DNA"/>
</dbReference>
<dbReference type="PROSITE" id="PS50287">
    <property type="entry name" value="SRCR_2"/>
    <property type="match status" value="2"/>
</dbReference>
<dbReference type="SMART" id="SM00202">
    <property type="entry name" value="SR"/>
    <property type="match status" value="2"/>
</dbReference>
<gene>
    <name evidence="4" type="ORF">MAR_033763</name>
</gene>
<dbReference type="Gene3D" id="3.10.250.10">
    <property type="entry name" value="SRCR-like domain"/>
    <property type="match status" value="2"/>
</dbReference>
<dbReference type="Pfam" id="PF00530">
    <property type="entry name" value="SRCR"/>
    <property type="match status" value="2"/>
</dbReference>
<dbReference type="Proteomes" id="UP001164746">
    <property type="component" value="Chromosome 17"/>
</dbReference>
<dbReference type="SUPFAM" id="SSF56487">
    <property type="entry name" value="SRCR-like"/>
    <property type="match status" value="2"/>
</dbReference>